<keyword evidence="4" id="KW-0067">ATP-binding</keyword>
<keyword evidence="2" id="KW-0436">Ligase</keyword>
<dbReference type="HAMAP" id="MF_00044">
    <property type="entry name" value="Asp_tRNA_synth_type1"/>
    <property type="match status" value="1"/>
</dbReference>
<dbReference type="InterPro" id="IPR045864">
    <property type="entry name" value="aa-tRNA-synth_II/BPL/LPL"/>
</dbReference>
<evidence type="ECO:0000256" key="3">
    <source>
        <dbReference type="ARBA" id="ARBA00022741"/>
    </source>
</evidence>
<dbReference type="InterPro" id="IPR004115">
    <property type="entry name" value="GAD-like_sf"/>
</dbReference>
<feature type="domain" description="Aminoacyl-transfer RNA synthetases class-II family profile" evidence="7">
    <location>
        <begin position="139"/>
        <end position="547"/>
    </location>
</feature>
<dbReference type="GO" id="GO:0004815">
    <property type="term" value="F:aspartate-tRNA ligase activity"/>
    <property type="evidence" value="ECO:0007669"/>
    <property type="project" value="TreeGrafter"/>
</dbReference>
<evidence type="ECO:0000313" key="8">
    <source>
        <dbReference type="EMBL" id="CAB4560143.1"/>
    </source>
</evidence>
<dbReference type="Pfam" id="PF00152">
    <property type="entry name" value="tRNA-synt_2"/>
    <property type="match status" value="1"/>
</dbReference>
<keyword evidence="3" id="KW-0547">Nucleotide-binding</keyword>
<dbReference type="EMBL" id="CAEZSR010000056">
    <property type="protein sequence ID" value="CAB4560143.1"/>
    <property type="molecule type" value="Genomic_DNA"/>
</dbReference>
<evidence type="ECO:0000256" key="2">
    <source>
        <dbReference type="ARBA" id="ARBA00022598"/>
    </source>
</evidence>
<dbReference type="AlphaFoldDB" id="A0A6J6DD04"/>
<comment type="similarity">
    <text evidence="1">Belongs to the class-II aminoacyl-tRNA synthetase family. Type 1 subfamily.</text>
</comment>
<dbReference type="CDD" id="cd04317">
    <property type="entry name" value="EcAspRS_like_N"/>
    <property type="match status" value="1"/>
</dbReference>
<dbReference type="PANTHER" id="PTHR22594:SF5">
    <property type="entry name" value="ASPARTATE--TRNA LIGASE, MITOCHONDRIAL"/>
    <property type="match status" value="1"/>
</dbReference>
<dbReference type="SUPFAM" id="SSF55261">
    <property type="entry name" value="GAD domain-like"/>
    <property type="match status" value="1"/>
</dbReference>
<dbReference type="PANTHER" id="PTHR22594">
    <property type="entry name" value="ASPARTYL/LYSYL-TRNA SYNTHETASE"/>
    <property type="match status" value="1"/>
</dbReference>
<evidence type="ECO:0000256" key="6">
    <source>
        <dbReference type="ARBA" id="ARBA00023146"/>
    </source>
</evidence>
<gene>
    <name evidence="8" type="ORF">UFOPK1493_01722</name>
</gene>
<dbReference type="InterPro" id="IPR004365">
    <property type="entry name" value="NA-bd_OB_tRNA"/>
</dbReference>
<dbReference type="Gene3D" id="2.40.50.140">
    <property type="entry name" value="Nucleic acid-binding proteins"/>
    <property type="match status" value="1"/>
</dbReference>
<evidence type="ECO:0000259" key="7">
    <source>
        <dbReference type="PROSITE" id="PS50862"/>
    </source>
</evidence>
<dbReference type="GO" id="GO:0003676">
    <property type="term" value="F:nucleic acid binding"/>
    <property type="evidence" value="ECO:0007669"/>
    <property type="project" value="InterPro"/>
</dbReference>
<dbReference type="PRINTS" id="PR01042">
    <property type="entry name" value="TRNASYNTHASP"/>
</dbReference>
<dbReference type="PROSITE" id="PS50862">
    <property type="entry name" value="AA_TRNA_LIGASE_II"/>
    <property type="match status" value="1"/>
</dbReference>
<dbReference type="SUPFAM" id="SSF50249">
    <property type="entry name" value="Nucleic acid-binding proteins"/>
    <property type="match status" value="1"/>
</dbReference>
<dbReference type="InterPro" id="IPR012340">
    <property type="entry name" value="NA-bd_OB-fold"/>
</dbReference>
<dbReference type="InterPro" id="IPR004364">
    <property type="entry name" value="Aa-tRNA-synt_II"/>
</dbReference>
<keyword evidence="5" id="KW-0648">Protein biosynthesis</keyword>
<dbReference type="NCBIfam" id="NF001750">
    <property type="entry name" value="PRK00476.1"/>
    <property type="match status" value="1"/>
</dbReference>
<accession>A0A6J6DD04</accession>
<keyword evidence="6" id="KW-0030">Aminoacyl-tRNA synthetase</keyword>
<dbReference type="CDD" id="cd00777">
    <property type="entry name" value="AspRS_core"/>
    <property type="match status" value="1"/>
</dbReference>
<dbReference type="Pfam" id="PF01336">
    <property type="entry name" value="tRNA_anti-codon"/>
    <property type="match status" value="1"/>
</dbReference>
<dbReference type="GO" id="GO:0005524">
    <property type="term" value="F:ATP binding"/>
    <property type="evidence" value="ECO:0007669"/>
    <property type="project" value="UniProtKB-KW"/>
</dbReference>
<sequence length="580" mass="64095">MSSTSLRTHSCGELRPEHIGTTVRLCGWVATRREHGEKLAFVDLRDHTGVTQCVVDNSVDVRPEYVVRVTGTVAARPAENVNDKLATGGIELQDCVVEILNAAEPPPFPINERADTVAETTRLQYRYLDIRRERMQRNIRLRAAVNSAIRRAMEAQGFVEVETPMLVPSTPEGAREFIVPSRQQPGSFYALPQSPQLFKQLLMVAGIDRYYQIARCLRDEDLRADRQYEFMQLDAEMSFATQDDVHAAIGAAVLAAAQAVGQDPGDIVKITWHEAMDRYGIDKPDLRFGMELTELTDVFAATEFKAFAGAGCIKGINASGKAEEYGRNKLDALTDKAKKLGAKGLVWLKVAGDGTLESPVAKFLTETEQAAVKERLGAQPGDLLLIVADQWITTCEVLGTLRNDLGRPPVHQGPYRYLWVVDFPLFVGVDEATGRPKPGHHPFTQPHPDDVHLLESDPLKVRSQAYDLVLNGWELGSGSIRIHQPDLQSRIFGLLGISQEEADRRFGFFLNPFRYGAPPHGGFAFGIDRLVAILAGEENIREVIAFPKTQSGMDPMTNAPTPVDAKQLDDLGIRVLPPKA</sequence>
<evidence type="ECO:0000256" key="5">
    <source>
        <dbReference type="ARBA" id="ARBA00022917"/>
    </source>
</evidence>
<organism evidence="8">
    <name type="scientific">freshwater metagenome</name>
    <dbReference type="NCBI Taxonomy" id="449393"/>
    <lineage>
        <taxon>unclassified sequences</taxon>
        <taxon>metagenomes</taxon>
        <taxon>ecological metagenomes</taxon>
    </lineage>
</organism>
<dbReference type="InterPro" id="IPR029351">
    <property type="entry name" value="GAD_dom"/>
</dbReference>
<dbReference type="InterPro" id="IPR004524">
    <property type="entry name" value="Asp-tRNA-ligase_1"/>
</dbReference>
<dbReference type="GO" id="GO:0005737">
    <property type="term" value="C:cytoplasm"/>
    <property type="evidence" value="ECO:0007669"/>
    <property type="project" value="InterPro"/>
</dbReference>
<dbReference type="InterPro" id="IPR047090">
    <property type="entry name" value="AspRS_core"/>
</dbReference>
<dbReference type="InterPro" id="IPR002312">
    <property type="entry name" value="Asp/Asn-tRNA-synth_IIb"/>
</dbReference>
<dbReference type="InterPro" id="IPR047089">
    <property type="entry name" value="Asp-tRNA-ligase_1_N"/>
</dbReference>
<dbReference type="Gene3D" id="3.30.930.10">
    <property type="entry name" value="Bira Bifunctional Protein, Domain 2"/>
    <property type="match status" value="1"/>
</dbReference>
<dbReference type="SUPFAM" id="SSF55681">
    <property type="entry name" value="Class II aaRS and biotin synthetases"/>
    <property type="match status" value="1"/>
</dbReference>
<evidence type="ECO:0000256" key="1">
    <source>
        <dbReference type="ARBA" id="ARBA00006303"/>
    </source>
</evidence>
<evidence type="ECO:0000256" key="4">
    <source>
        <dbReference type="ARBA" id="ARBA00022840"/>
    </source>
</evidence>
<name>A0A6J6DD04_9ZZZZ</name>
<dbReference type="Gene3D" id="3.30.1360.30">
    <property type="entry name" value="GAD-like domain"/>
    <property type="match status" value="1"/>
</dbReference>
<dbReference type="GO" id="GO:0006422">
    <property type="term" value="P:aspartyl-tRNA aminoacylation"/>
    <property type="evidence" value="ECO:0007669"/>
    <property type="project" value="TreeGrafter"/>
</dbReference>
<protein>
    <submittedName>
        <fullName evidence="8">Unannotated protein</fullName>
    </submittedName>
</protein>
<dbReference type="InterPro" id="IPR006195">
    <property type="entry name" value="aa-tRNA-synth_II"/>
</dbReference>
<dbReference type="Pfam" id="PF02938">
    <property type="entry name" value="GAD"/>
    <property type="match status" value="1"/>
</dbReference>
<reference evidence="8" key="1">
    <citation type="submission" date="2020-05" db="EMBL/GenBank/DDBJ databases">
        <authorList>
            <person name="Chiriac C."/>
            <person name="Salcher M."/>
            <person name="Ghai R."/>
            <person name="Kavagutti S V."/>
        </authorList>
    </citation>
    <scope>NUCLEOTIDE SEQUENCE</scope>
</reference>
<dbReference type="NCBIfam" id="TIGR00459">
    <property type="entry name" value="aspS_bact"/>
    <property type="match status" value="1"/>
</dbReference>
<proteinExistence type="inferred from homology"/>